<dbReference type="PANTHER" id="PTHR31435">
    <property type="entry name" value="PROTEIN NATD1"/>
    <property type="match status" value="1"/>
</dbReference>
<comment type="caution">
    <text evidence="2">The sequence shown here is derived from an EMBL/GenBank/DDBJ whole genome shotgun (WGS) entry which is preliminary data.</text>
</comment>
<dbReference type="EMBL" id="BMXR01000012">
    <property type="protein sequence ID" value="GGX68431.1"/>
    <property type="molecule type" value="Genomic_DNA"/>
</dbReference>
<gene>
    <name evidence="2" type="ORF">GCM10007392_40000</name>
</gene>
<accession>A0A918KPK6</accession>
<keyword evidence="3" id="KW-1185">Reference proteome</keyword>
<dbReference type="AlphaFoldDB" id="A0A918KPK6"/>
<evidence type="ECO:0000313" key="3">
    <source>
        <dbReference type="Proteomes" id="UP000626148"/>
    </source>
</evidence>
<name>A0A918KPK6_9GAMM</name>
<evidence type="ECO:0000259" key="1">
    <source>
        <dbReference type="PROSITE" id="PS51729"/>
    </source>
</evidence>
<dbReference type="Gene3D" id="3.40.630.30">
    <property type="match status" value="1"/>
</dbReference>
<dbReference type="PROSITE" id="PS51729">
    <property type="entry name" value="GNAT_YJDJ"/>
    <property type="match status" value="1"/>
</dbReference>
<organism evidence="2 3">
    <name type="scientific">Saccharospirillum salsuginis</name>
    <dbReference type="NCBI Taxonomy" id="418750"/>
    <lineage>
        <taxon>Bacteria</taxon>
        <taxon>Pseudomonadati</taxon>
        <taxon>Pseudomonadota</taxon>
        <taxon>Gammaproteobacteria</taxon>
        <taxon>Oceanospirillales</taxon>
        <taxon>Saccharospirillaceae</taxon>
        <taxon>Saccharospirillum</taxon>
    </lineage>
</organism>
<dbReference type="RefSeq" id="WP_189612056.1">
    <property type="nucleotide sequence ID" value="NZ_BMXR01000012.1"/>
</dbReference>
<dbReference type="PANTHER" id="PTHR31435:SF9">
    <property type="entry name" value="PROTEIN NATD1"/>
    <property type="match status" value="1"/>
</dbReference>
<proteinExistence type="predicted"/>
<evidence type="ECO:0000313" key="2">
    <source>
        <dbReference type="EMBL" id="GGX68431.1"/>
    </source>
</evidence>
<dbReference type="InterPro" id="IPR016181">
    <property type="entry name" value="Acyl_CoA_acyltransferase"/>
</dbReference>
<dbReference type="InterPro" id="IPR031165">
    <property type="entry name" value="GNAT_YJDJ"/>
</dbReference>
<dbReference type="Proteomes" id="UP000626148">
    <property type="component" value="Unassembled WGS sequence"/>
</dbReference>
<dbReference type="CDD" id="cd04301">
    <property type="entry name" value="NAT_SF"/>
    <property type="match status" value="1"/>
</dbReference>
<feature type="domain" description="N-acetyltransferase" evidence="1">
    <location>
        <begin position="5"/>
        <end position="84"/>
    </location>
</feature>
<dbReference type="SUPFAM" id="SSF55729">
    <property type="entry name" value="Acyl-CoA N-acyltransferases (Nat)"/>
    <property type="match status" value="1"/>
</dbReference>
<protein>
    <submittedName>
        <fullName evidence="2">N-acetyltransferase</fullName>
    </submittedName>
</protein>
<dbReference type="Pfam" id="PF14542">
    <property type="entry name" value="Acetyltransf_CG"/>
    <property type="match status" value="1"/>
</dbReference>
<reference evidence="2" key="2">
    <citation type="submission" date="2020-09" db="EMBL/GenBank/DDBJ databases">
        <authorList>
            <person name="Sun Q."/>
            <person name="Kim S."/>
        </authorList>
    </citation>
    <scope>NUCLEOTIDE SEQUENCE</scope>
    <source>
        <strain evidence="2">KCTC 22169</strain>
    </source>
</reference>
<reference evidence="2" key="1">
    <citation type="journal article" date="2014" name="Int. J. Syst. Evol. Microbiol.">
        <title>Complete genome sequence of Corynebacterium casei LMG S-19264T (=DSM 44701T), isolated from a smear-ripened cheese.</title>
        <authorList>
            <consortium name="US DOE Joint Genome Institute (JGI-PGF)"/>
            <person name="Walter F."/>
            <person name="Albersmeier A."/>
            <person name="Kalinowski J."/>
            <person name="Ruckert C."/>
        </authorList>
    </citation>
    <scope>NUCLEOTIDE SEQUENCE</scope>
    <source>
        <strain evidence="2">KCTC 22169</strain>
    </source>
</reference>
<dbReference type="InterPro" id="IPR045057">
    <property type="entry name" value="Gcn5-rel_NAT"/>
</dbReference>
<sequence length="84" mass="9829">MTQPEHDTTEHRFTLTLDGDRAELNYRMDTPDTVNFTRTFVPNAFRGHGYARQLVDTGLAWARENHFRIKADCWYVQQVLDRGG</sequence>